<keyword evidence="1" id="KW-1133">Transmembrane helix</keyword>
<organism evidence="2 3">
    <name type="scientific">Lucilia cuprina</name>
    <name type="common">Green bottle fly</name>
    <name type="synonym">Australian sheep blowfly</name>
    <dbReference type="NCBI Taxonomy" id="7375"/>
    <lineage>
        <taxon>Eukaryota</taxon>
        <taxon>Metazoa</taxon>
        <taxon>Ecdysozoa</taxon>
        <taxon>Arthropoda</taxon>
        <taxon>Hexapoda</taxon>
        <taxon>Insecta</taxon>
        <taxon>Pterygota</taxon>
        <taxon>Neoptera</taxon>
        <taxon>Endopterygota</taxon>
        <taxon>Diptera</taxon>
        <taxon>Brachycera</taxon>
        <taxon>Muscomorpha</taxon>
        <taxon>Oestroidea</taxon>
        <taxon>Calliphoridae</taxon>
        <taxon>Luciliinae</taxon>
        <taxon>Lucilia</taxon>
    </lineage>
</organism>
<sequence>MNLSSFMQFQISINFDLNIESTIKNPNGNRLEEMKIILNPATPEKEIVVMGTYKVYGDQMDMESIIMYTTDKSNYKPRTRTKQNVKLFGTPVTTTPPWTVVGGQLSIPLLCNCCCCCWYMACCCVVALTGIICVVIILVRFFFGGNVKGSLSWFSLVFNRLLDEFVVFCSTATISVLPFIAGTLLTAQLLLLPFFACIQLSISGKIFSNFCGNCPLVVSYILRFCPGAMPLLMPPAAAVPLPLIWPPFVVASSQHFSVII</sequence>
<reference evidence="2 3" key="1">
    <citation type="journal article" date="2015" name="Nat. Commun.">
        <title>Lucilia cuprina genome unlocks parasitic fly biology to underpin future interventions.</title>
        <authorList>
            <person name="Anstead C.A."/>
            <person name="Korhonen P.K."/>
            <person name="Young N.D."/>
            <person name="Hall R.S."/>
            <person name="Jex A.R."/>
            <person name="Murali S.C."/>
            <person name="Hughes D.S."/>
            <person name="Lee S.F."/>
            <person name="Perry T."/>
            <person name="Stroehlein A.J."/>
            <person name="Ansell B.R."/>
            <person name="Breugelmans B."/>
            <person name="Hofmann A."/>
            <person name="Qu J."/>
            <person name="Dugan S."/>
            <person name="Lee S.L."/>
            <person name="Chao H."/>
            <person name="Dinh H."/>
            <person name="Han Y."/>
            <person name="Doddapaneni H.V."/>
            <person name="Worley K.C."/>
            <person name="Muzny D.M."/>
            <person name="Ioannidis P."/>
            <person name="Waterhouse R.M."/>
            <person name="Zdobnov E.M."/>
            <person name="James P.J."/>
            <person name="Bagnall N.H."/>
            <person name="Kotze A.C."/>
            <person name="Gibbs R.A."/>
            <person name="Richards S."/>
            <person name="Batterham P."/>
            <person name="Gasser R.B."/>
        </authorList>
    </citation>
    <scope>NUCLEOTIDE SEQUENCE [LARGE SCALE GENOMIC DNA]</scope>
    <source>
        <strain evidence="2 3">LS</strain>
        <tissue evidence="2">Full body</tissue>
    </source>
</reference>
<comment type="caution">
    <text evidence="2">The sequence shown here is derived from an EMBL/GenBank/DDBJ whole genome shotgun (WGS) entry which is preliminary data.</text>
</comment>
<proteinExistence type="predicted"/>
<evidence type="ECO:0000313" key="3">
    <source>
        <dbReference type="Proteomes" id="UP000037069"/>
    </source>
</evidence>
<evidence type="ECO:0000313" key="2">
    <source>
        <dbReference type="EMBL" id="KNC22095.1"/>
    </source>
</evidence>
<keyword evidence="1" id="KW-0472">Membrane</keyword>
<feature type="transmembrane region" description="Helical" evidence="1">
    <location>
        <begin position="118"/>
        <end position="143"/>
    </location>
</feature>
<dbReference type="Proteomes" id="UP000037069">
    <property type="component" value="Unassembled WGS sequence"/>
</dbReference>
<name>A0A0L0BPT4_LUCCU</name>
<evidence type="ECO:0000256" key="1">
    <source>
        <dbReference type="SAM" id="Phobius"/>
    </source>
</evidence>
<keyword evidence="1" id="KW-0812">Transmembrane</keyword>
<keyword evidence="3" id="KW-1185">Reference proteome</keyword>
<dbReference type="EMBL" id="JRES01001550">
    <property type="protein sequence ID" value="KNC22095.1"/>
    <property type="molecule type" value="Genomic_DNA"/>
</dbReference>
<protein>
    <submittedName>
        <fullName evidence="2">Uncharacterized protein</fullName>
    </submittedName>
</protein>
<accession>A0A0L0BPT4</accession>
<dbReference type="AlphaFoldDB" id="A0A0L0BPT4"/>
<gene>
    <name evidence="2" type="ORF">FF38_13544</name>
</gene>
<dbReference type="OrthoDB" id="7960097at2759"/>